<feature type="transmembrane region" description="Helical" evidence="2">
    <location>
        <begin position="20"/>
        <end position="44"/>
    </location>
</feature>
<evidence type="ECO:0000313" key="4">
    <source>
        <dbReference type="EMBL" id="KPL85069.1"/>
    </source>
</evidence>
<dbReference type="InterPro" id="IPR037185">
    <property type="entry name" value="EmrE-like"/>
</dbReference>
<dbReference type="Proteomes" id="UP000050501">
    <property type="component" value="Unassembled WGS sequence"/>
</dbReference>
<feature type="transmembrane region" description="Helical" evidence="2">
    <location>
        <begin position="108"/>
        <end position="124"/>
    </location>
</feature>
<evidence type="ECO:0000256" key="2">
    <source>
        <dbReference type="SAM" id="Phobius"/>
    </source>
</evidence>
<sequence length="271" mass="28762">MAALAWGGGDFAGGLASRRIGAYLAVFYAELVGFVGLMLAVPFIRESLPPFSHLLISAAVGAIGSFALMILYHAMTTGLMSIATPISALLAAALPIIIGLFTDGAPGMPQWLGFAFALAAVWLISQNANDERAHIHQLADLKWPFLAGLGFGLYFVLINRVTQEAVFWPMLASRIGGTVVLTAYILLRRPSLKISKTAWPFILTNAALDIGGNLLYILAGQSGRMDVAAVIASLYPGGTVILAWIFLKERLSRTQAFGIVSALAAIALMTL</sequence>
<dbReference type="PANTHER" id="PTHR22911">
    <property type="entry name" value="ACYL-MALONYL CONDENSING ENZYME-RELATED"/>
    <property type="match status" value="1"/>
</dbReference>
<dbReference type="EMBL" id="LGCM01000027">
    <property type="protein sequence ID" value="KPL85069.1"/>
    <property type="molecule type" value="Genomic_DNA"/>
</dbReference>
<dbReference type="STRING" id="229921.ADN01_06760"/>
<organism evidence="4 5">
    <name type="scientific">Levilinea saccharolytica</name>
    <dbReference type="NCBI Taxonomy" id="229921"/>
    <lineage>
        <taxon>Bacteria</taxon>
        <taxon>Bacillati</taxon>
        <taxon>Chloroflexota</taxon>
        <taxon>Anaerolineae</taxon>
        <taxon>Anaerolineales</taxon>
        <taxon>Anaerolineaceae</taxon>
        <taxon>Levilinea</taxon>
    </lineage>
</organism>
<reference evidence="4 5" key="1">
    <citation type="submission" date="2015-07" db="EMBL/GenBank/DDBJ databases">
        <title>Genome sequence of Levilinea saccharolytica DSM 16555.</title>
        <authorList>
            <person name="Hemp J."/>
            <person name="Ward L.M."/>
            <person name="Pace L.A."/>
            <person name="Fischer W.W."/>
        </authorList>
    </citation>
    <scope>NUCLEOTIDE SEQUENCE [LARGE SCALE GENOMIC DNA]</scope>
    <source>
        <strain evidence="4 5">KIBI-1</strain>
    </source>
</reference>
<gene>
    <name evidence="4" type="ORF">ADN01_06760</name>
</gene>
<feature type="transmembrane region" description="Helical" evidence="2">
    <location>
        <begin position="199"/>
        <end position="219"/>
    </location>
</feature>
<evidence type="ECO:0000256" key="1">
    <source>
        <dbReference type="ARBA" id="ARBA00007362"/>
    </source>
</evidence>
<keyword evidence="2" id="KW-0472">Membrane</keyword>
<name>A0A0P6XYR4_9CHLR</name>
<dbReference type="Pfam" id="PF00892">
    <property type="entry name" value="EamA"/>
    <property type="match status" value="2"/>
</dbReference>
<dbReference type="InterPro" id="IPR000620">
    <property type="entry name" value="EamA_dom"/>
</dbReference>
<dbReference type="Gene3D" id="1.10.3730.20">
    <property type="match status" value="1"/>
</dbReference>
<evidence type="ECO:0000259" key="3">
    <source>
        <dbReference type="Pfam" id="PF00892"/>
    </source>
</evidence>
<feature type="transmembrane region" description="Helical" evidence="2">
    <location>
        <begin position="167"/>
        <end position="187"/>
    </location>
</feature>
<keyword evidence="2" id="KW-0812">Transmembrane</keyword>
<dbReference type="GO" id="GO:0016020">
    <property type="term" value="C:membrane"/>
    <property type="evidence" value="ECO:0007669"/>
    <property type="project" value="InterPro"/>
</dbReference>
<comment type="similarity">
    <text evidence="1">Belongs to the EamA transporter family.</text>
</comment>
<feature type="transmembrane region" description="Helical" evidence="2">
    <location>
        <begin position="145"/>
        <end position="161"/>
    </location>
</feature>
<protein>
    <recommendedName>
        <fullName evidence="3">EamA domain-containing protein</fullName>
    </recommendedName>
</protein>
<proteinExistence type="inferred from homology"/>
<evidence type="ECO:0000313" key="5">
    <source>
        <dbReference type="Proteomes" id="UP000050501"/>
    </source>
</evidence>
<feature type="domain" description="EamA" evidence="3">
    <location>
        <begin position="2"/>
        <end position="125"/>
    </location>
</feature>
<keyword evidence="2" id="KW-1133">Transmembrane helix</keyword>
<dbReference type="AlphaFoldDB" id="A0A0P6XYR4"/>
<dbReference type="SUPFAM" id="SSF103481">
    <property type="entry name" value="Multidrug resistance efflux transporter EmrE"/>
    <property type="match status" value="1"/>
</dbReference>
<feature type="transmembrane region" description="Helical" evidence="2">
    <location>
        <begin position="225"/>
        <end position="247"/>
    </location>
</feature>
<dbReference type="PANTHER" id="PTHR22911:SF137">
    <property type="entry name" value="SOLUTE CARRIER FAMILY 35 MEMBER G2-RELATED"/>
    <property type="match status" value="1"/>
</dbReference>
<accession>A0A0P6XYR4</accession>
<feature type="transmembrane region" description="Helical" evidence="2">
    <location>
        <begin position="79"/>
        <end position="102"/>
    </location>
</feature>
<keyword evidence="5" id="KW-1185">Reference proteome</keyword>
<feature type="transmembrane region" description="Helical" evidence="2">
    <location>
        <begin position="50"/>
        <end position="72"/>
    </location>
</feature>
<feature type="domain" description="EamA" evidence="3">
    <location>
        <begin position="145"/>
        <end position="270"/>
    </location>
</feature>
<comment type="caution">
    <text evidence="4">The sequence shown here is derived from an EMBL/GenBank/DDBJ whole genome shotgun (WGS) entry which is preliminary data.</text>
</comment>